<dbReference type="OrthoDB" id="6346224at2"/>
<dbReference type="InterPro" id="IPR029470">
    <property type="entry name" value="PDDEXK_4"/>
</dbReference>
<proteinExistence type="predicted"/>
<dbReference type="Pfam" id="PF14281">
    <property type="entry name" value="PDDEXK_4"/>
    <property type="match status" value="1"/>
</dbReference>
<dbReference type="RefSeq" id="WP_129254832.1">
    <property type="nucleotide sequence ID" value="NZ_SAXA01000010.1"/>
</dbReference>
<organism evidence="1 2">
    <name type="scientific">Ancylomarina salipaludis</name>
    <dbReference type="NCBI Taxonomy" id="2501299"/>
    <lineage>
        <taxon>Bacteria</taxon>
        <taxon>Pseudomonadati</taxon>
        <taxon>Bacteroidota</taxon>
        <taxon>Bacteroidia</taxon>
        <taxon>Marinilabiliales</taxon>
        <taxon>Marinifilaceae</taxon>
        <taxon>Ancylomarina</taxon>
    </lineage>
</organism>
<gene>
    <name evidence="1" type="ORF">EO244_11545</name>
</gene>
<keyword evidence="2" id="KW-1185">Reference proteome</keyword>
<protein>
    <recommendedName>
        <fullName evidence="3">PD-(D/E)XK nuclease family protein</fullName>
    </recommendedName>
</protein>
<reference evidence="1 2" key="1">
    <citation type="submission" date="2019-01" db="EMBL/GenBank/DDBJ databases">
        <title>Ancylomarina salipaludis sp. nov., isolated from a salt marsh.</title>
        <authorList>
            <person name="Yoon J.-H."/>
        </authorList>
    </citation>
    <scope>NUCLEOTIDE SEQUENCE [LARGE SCALE GENOMIC DNA]</scope>
    <source>
        <strain evidence="1 2">SHSM-M15</strain>
    </source>
</reference>
<evidence type="ECO:0000313" key="1">
    <source>
        <dbReference type="EMBL" id="RXQ92176.1"/>
    </source>
</evidence>
<comment type="caution">
    <text evidence="1">The sequence shown here is derived from an EMBL/GenBank/DDBJ whole genome shotgun (WGS) entry which is preliminary data.</text>
</comment>
<accession>A0A4Q1JK10</accession>
<sequence length="407" mass="48018">MIEIEKLQDLVINESQRLEKLKLFLSQPNYLEILGISHRELQHSNFLAWMMNSRSSHDIGNYFLKSFINLLPFSPEDKIRINLSNLEGTKILREYNDIDLLIVNDSLKFSICIENKIKAGKSGDNQLLKYYEIVENIWSDKEHRNYYVYLTPFPRTLTEKELEIEYINLTYQSILEILEDTVKSKQPSEETAPLIDNYINNLKKNIMGISKEAKLAQEIYRKHKSAIDFIVNNKPSLYSKELFRQINEFFIQHEQYENLTPKDKNIIRILPVNTVPYFNYKTNSWGETKSSFALEIFCEQEKIWMKFCFGAINIKSENERLRFQSIKDEMFSLMKEFSSISSKIVRRSKSSSGYPSVANFDIIRLNDKVLLETDDVFSAFKIKFQKFEENTLNKWTEEVVNKISKAQ</sequence>
<evidence type="ECO:0008006" key="3">
    <source>
        <dbReference type="Google" id="ProtNLM"/>
    </source>
</evidence>
<dbReference type="EMBL" id="SAXA01000010">
    <property type="protein sequence ID" value="RXQ92176.1"/>
    <property type="molecule type" value="Genomic_DNA"/>
</dbReference>
<dbReference type="AlphaFoldDB" id="A0A4Q1JK10"/>
<dbReference type="Proteomes" id="UP000289703">
    <property type="component" value="Unassembled WGS sequence"/>
</dbReference>
<evidence type="ECO:0000313" key="2">
    <source>
        <dbReference type="Proteomes" id="UP000289703"/>
    </source>
</evidence>
<name>A0A4Q1JK10_9BACT</name>